<dbReference type="Proteomes" id="UP000034789">
    <property type="component" value="Unassembled WGS sequence"/>
</dbReference>
<proteinExistence type="inferred from homology"/>
<keyword evidence="12" id="KW-1003">Cell membrane</keyword>
<evidence type="ECO:0000256" key="13">
    <source>
        <dbReference type="RuleBase" id="RU003848"/>
    </source>
</evidence>
<evidence type="ECO:0000313" key="15">
    <source>
        <dbReference type="EMBL" id="KKW47827.1"/>
    </source>
</evidence>
<dbReference type="CDD" id="cd06503">
    <property type="entry name" value="ATP-synt_Fo_b"/>
    <property type="match status" value="1"/>
</dbReference>
<keyword evidence="9 12" id="KW-0066">ATP synthesis</keyword>
<dbReference type="AlphaFoldDB" id="A0A0G2B1N8"/>
<protein>
    <recommendedName>
        <fullName evidence="12">ATP synthase subunit b</fullName>
    </recommendedName>
    <alternativeName>
        <fullName evidence="12">ATP synthase F(0) sector subunit b</fullName>
    </alternativeName>
    <alternativeName>
        <fullName evidence="12">ATPase subunit I</fullName>
    </alternativeName>
    <alternativeName>
        <fullName evidence="12">F-type ATPase subunit b</fullName>
        <shortName evidence="12">F-ATPase subunit b</shortName>
    </alternativeName>
</protein>
<comment type="subcellular location">
    <subcellularLocation>
        <location evidence="12">Cell membrane</location>
        <topology evidence="12">Single-pass membrane protein</topology>
    </subcellularLocation>
    <subcellularLocation>
        <location evidence="11">Endomembrane system</location>
        <topology evidence="11">Single-pass membrane protein</topology>
    </subcellularLocation>
</comment>
<feature type="transmembrane region" description="Helical" evidence="12">
    <location>
        <begin position="12"/>
        <end position="34"/>
    </location>
</feature>
<dbReference type="EMBL" id="LCSD01000005">
    <property type="protein sequence ID" value="KKW47827.1"/>
    <property type="molecule type" value="Genomic_DNA"/>
</dbReference>
<keyword evidence="5 12" id="KW-0375">Hydrogen ion transport</keyword>
<dbReference type="Pfam" id="PF00430">
    <property type="entry name" value="ATP-synt_B"/>
    <property type="match status" value="1"/>
</dbReference>
<organism evidence="15 16">
    <name type="scientific">Candidatus Kaiserbacteria bacterium GW2011_GWA2_58_9</name>
    <dbReference type="NCBI Taxonomy" id="1618672"/>
    <lineage>
        <taxon>Bacteria</taxon>
        <taxon>Candidatus Kaiseribacteriota</taxon>
    </lineage>
</organism>
<dbReference type="HAMAP" id="MF_01398">
    <property type="entry name" value="ATP_synth_b_bprime"/>
    <property type="match status" value="1"/>
</dbReference>
<evidence type="ECO:0000256" key="4">
    <source>
        <dbReference type="ARBA" id="ARBA00022692"/>
    </source>
</evidence>
<reference evidence="15 16" key="1">
    <citation type="journal article" date="2015" name="Nature">
        <title>rRNA introns, odd ribosomes, and small enigmatic genomes across a large radiation of phyla.</title>
        <authorList>
            <person name="Brown C.T."/>
            <person name="Hug L.A."/>
            <person name="Thomas B.C."/>
            <person name="Sharon I."/>
            <person name="Castelle C.J."/>
            <person name="Singh A."/>
            <person name="Wilkins M.J."/>
            <person name="Williams K.H."/>
            <person name="Banfield J.F."/>
        </authorList>
    </citation>
    <scope>NUCLEOTIDE SEQUENCE [LARGE SCALE GENOMIC DNA]</scope>
</reference>
<keyword evidence="4 12" id="KW-0812">Transmembrane</keyword>
<feature type="coiled-coil region" evidence="14">
    <location>
        <begin position="107"/>
        <end position="134"/>
    </location>
</feature>
<evidence type="ECO:0000256" key="14">
    <source>
        <dbReference type="SAM" id="Coils"/>
    </source>
</evidence>
<dbReference type="GO" id="GO:0045259">
    <property type="term" value="C:proton-transporting ATP synthase complex"/>
    <property type="evidence" value="ECO:0007669"/>
    <property type="project" value="UniProtKB-KW"/>
</dbReference>
<dbReference type="NCBIfam" id="TIGR01144">
    <property type="entry name" value="ATP_synt_b"/>
    <property type="match status" value="1"/>
</dbReference>
<evidence type="ECO:0000256" key="10">
    <source>
        <dbReference type="ARBA" id="ARBA00025198"/>
    </source>
</evidence>
<comment type="similarity">
    <text evidence="1 12 13">Belongs to the ATPase B chain family.</text>
</comment>
<evidence type="ECO:0000256" key="11">
    <source>
        <dbReference type="ARBA" id="ARBA00037847"/>
    </source>
</evidence>
<dbReference type="InterPro" id="IPR002146">
    <property type="entry name" value="ATP_synth_b/b'su_bac/chlpt"/>
</dbReference>
<gene>
    <name evidence="12" type="primary">atpF</name>
    <name evidence="15" type="ORF">UY98_C0005G0014</name>
</gene>
<sequence length="148" mass="16236">MQELFATFGVNWKLLLVQALNFGLLLAILTYFLYKPVLKIIDERREKVAEGVRKAEAAARRLEEAKREGEGMVGEAARQAEGLVAEARARAGERADEIVKSAEAQAAGALKDAAARAEEAKRQALKESEREIARAAMLAAEKILRTSK</sequence>
<evidence type="ECO:0000256" key="7">
    <source>
        <dbReference type="ARBA" id="ARBA00023065"/>
    </source>
</evidence>
<keyword evidence="2 12" id="KW-0813">Transport</keyword>
<dbReference type="GO" id="GO:0012505">
    <property type="term" value="C:endomembrane system"/>
    <property type="evidence" value="ECO:0007669"/>
    <property type="project" value="UniProtKB-SubCell"/>
</dbReference>
<keyword evidence="7 12" id="KW-0406">Ion transport</keyword>
<name>A0A0G2B1N8_9BACT</name>
<dbReference type="GO" id="GO:0046933">
    <property type="term" value="F:proton-transporting ATP synthase activity, rotational mechanism"/>
    <property type="evidence" value="ECO:0007669"/>
    <property type="project" value="UniProtKB-UniRule"/>
</dbReference>
<comment type="subunit">
    <text evidence="12">F-type ATPases have 2 components, F(1) - the catalytic core - and F(0) - the membrane proton channel. F(1) has five subunits: alpha(3), beta(3), gamma(1), delta(1), epsilon(1). F(0) has three main subunits: a(1), b(2) and c(10-14). The alpha and beta chains form an alternating ring which encloses part of the gamma chain. F(1) is attached to F(0) by a central stalk formed by the gamma and epsilon chains, while a peripheral stalk is formed by the delta and b chains.</text>
</comment>
<evidence type="ECO:0000256" key="1">
    <source>
        <dbReference type="ARBA" id="ARBA00005513"/>
    </source>
</evidence>
<feature type="coiled-coil region" evidence="14">
    <location>
        <begin position="45"/>
        <end position="72"/>
    </location>
</feature>
<evidence type="ECO:0000256" key="3">
    <source>
        <dbReference type="ARBA" id="ARBA00022547"/>
    </source>
</evidence>
<comment type="function">
    <text evidence="10 12">F(1)F(0) ATP synthase produces ATP from ADP in the presence of a proton or sodium gradient. F-type ATPases consist of two structural domains, F(1) containing the extramembraneous catalytic core and F(0) containing the membrane proton channel, linked together by a central stalk and a peripheral stalk. During catalysis, ATP synthesis in the catalytic domain of F(1) is coupled via a rotary mechanism of the central stalk subunits to proton translocation.</text>
</comment>
<accession>A0A0G2B1N8</accession>
<keyword evidence="3 12" id="KW-0138">CF(0)</keyword>
<evidence type="ECO:0000256" key="12">
    <source>
        <dbReference type="HAMAP-Rule" id="MF_01398"/>
    </source>
</evidence>
<dbReference type="GO" id="GO:0005886">
    <property type="term" value="C:plasma membrane"/>
    <property type="evidence" value="ECO:0007669"/>
    <property type="project" value="UniProtKB-SubCell"/>
</dbReference>
<dbReference type="InterPro" id="IPR005864">
    <property type="entry name" value="ATP_synth_F0_bsu_bac"/>
</dbReference>
<dbReference type="GO" id="GO:0046961">
    <property type="term" value="F:proton-transporting ATPase activity, rotational mechanism"/>
    <property type="evidence" value="ECO:0007669"/>
    <property type="project" value="TreeGrafter"/>
</dbReference>
<keyword evidence="14" id="KW-0175">Coiled coil</keyword>
<dbReference type="Gene3D" id="6.10.250.1580">
    <property type="match status" value="1"/>
</dbReference>
<evidence type="ECO:0000313" key="16">
    <source>
        <dbReference type="Proteomes" id="UP000034789"/>
    </source>
</evidence>
<dbReference type="PANTHER" id="PTHR33445:SF2">
    <property type="entry name" value="ATP SYNTHASE SUBUNIT B', CHLOROPLASTIC"/>
    <property type="match status" value="1"/>
</dbReference>
<evidence type="ECO:0000256" key="2">
    <source>
        <dbReference type="ARBA" id="ARBA00022448"/>
    </source>
</evidence>
<dbReference type="InterPro" id="IPR050059">
    <property type="entry name" value="ATP_synthase_B_chain"/>
</dbReference>
<keyword evidence="6 12" id="KW-1133">Transmembrane helix</keyword>
<comment type="caution">
    <text evidence="15">The sequence shown here is derived from an EMBL/GenBank/DDBJ whole genome shotgun (WGS) entry which is preliminary data.</text>
</comment>
<comment type="function">
    <text evidence="12">Component of the F(0) channel, it forms part of the peripheral stalk, linking F(1) to F(0).</text>
</comment>
<evidence type="ECO:0000256" key="5">
    <source>
        <dbReference type="ARBA" id="ARBA00022781"/>
    </source>
</evidence>
<evidence type="ECO:0000256" key="8">
    <source>
        <dbReference type="ARBA" id="ARBA00023136"/>
    </source>
</evidence>
<evidence type="ECO:0000256" key="9">
    <source>
        <dbReference type="ARBA" id="ARBA00023310"/>
    </source>
</evidence>
<dbReference type="PANTHER" id="PTHR33445">
    <property type="entry name" value="ATP SYNTHASE SUBUNIT B', CHLOROPLASTIC"/>
    <property type="match status" value="1"/>
</dbReference>
<keyword evidence="8 12" id="KW-0472">Membrane</keyword>
<evidence type="ECO:0000256" key="6">
    <source>
        <dbReference type="ARBA" id="ARBA00022989"/>
    </source>
</evidence>